<dbReference type="RefSeq" id="XP_016212461.1">
    <property type="nucleotide sequence ID" value="XM_016359625.1"/>
</dbReference>
<evidence type="ECO:0000313" key="3">
    <source>
        <dbReference type="Proteomes" id="UP000053259"/>
    </source>
</evidence>
<gene>
    <name evidence="2" type="ORF">PV09_06042</name>
</gene>
<accession>A0A0D1YPP8</accession>
<dbReference type="InterPro" id="IPR052999">
    <property type="entry name" value="PTS1_Protein"/>
</dbReference>
<proteinExistence type="predicted"/>
<dbReference type="InterPro" id="IPR029032">
    <property type="entry name" value="AhpD-like"/>
</dbReference>
<dbReference type="GeneID" id="27314015"/>
<dbReference type="VEuPathDB" id="FungiDB:PV09_06042"/>
<evidence type="ECO:0000313" key="2">
    <source>
        <dbReference type="EMBL" id="KIW02592.1"/>
    </source>
</evidence>
<reference evidence="2 3" key="1">
    <citation type="submission" date="2015-01" db="EMBL/GenBank/DDBJ databases">
        <title>The Genome Sequence of Ochroconis gallopava CBS43764.</title>
        <authorList>
            <consortium name="The Broad Institute Genomics Platform"/>
            <person name="Cuomo C."/>
            <person name="de Hoog S."/>
            <person name="Gorbushina A."/>
            <person name="Stielow B."/>
            <person name="Teixiera M."/>
            <person name="Abouelleil A."/>
            <person name="Chapman S.B."/>
            <person name="Priest M."/>
            <person name="Young S.K."/>
            <person name="Wortman J."/>
            <person name="Nusbaum C."/>
            <person name="Birren B."/>
        </authorList>
    </citation>
    <scope>NUCLEOTIDE SEQUENCE [LARGE SCALE GENOMIC DNA]</scope>
    <source>
        <strain evidence="2 3">CBS 43764</strain>
    </source>
</reference>
<dbReference type="OrthoDB" id="5537330at2759"/>
<dbReference type="STRING" id="253628.A0A0D1YPP8"/>
<evidence type="ECO:0008006" key="4">
    <source>
        <dbReference type="Google" id="ProtNLM"/>
    </source>
</evidence>
<dbReference type="Gene3D" id="1.20.1290.10">
    <property type="entry name" value="AhpD-like"/>
    <property type="match status" value="1"/>
</dbReference>
<dbReference type="Proteomes" id="UP000053259">
    <property type="component" value="Unassembled WGS sequence"/>
</dbReference>
<dbReference type="HOGENOM" id="CLU_065389_3_0_1"/>
<dbReference type="FunCoup" id="A0A0D1YPP8">
    <property type="interactions" value="7"/>
</dbReference>
<evidence type="ECO:0000256" key="1">
    <source>
        <dbReference type="SAM" id="MobiDB-lite"/>
    </source>
</evidence>
<dbReference type="AlphaFoldDB" id="A0A0D1YPP8"/>
<feature type="region of interest" description="Disordered" evidence="1">
    <location>
        <begin position="1"/>
        <end position="49"/>
    </location>
</feature>
<organism evidence="2 3">
    <name type="scientific">Verruconis gallopava</name>
    <dbReference type="NCBI Taxonomy" id="253628"/>
    <lineage>
        <taxon>Eukaryota</taxon>
        <taxon>Fungi</taxon>
        <taxon>Dikarya</taxon>
        <taxon>Ascomycota</taxon>
        <taxon>Pezizomycotina</taxon>
        <taxon>Dothideomycetes</taxon>
        <taxon>Pleosporomycetidae</taxon>
        <taxon>Venturiales</taxon>
        <taxon>Sympoventuriaceae</taxon>
        <taxon>Verruconis</taxon>
    </lineage>
</organism>
<dbReference type="SUPFAM" id="SSF69118">
    <property type="entry name" value="AhpD-like"/>
    <property type="match status" value="1"/>
</dbReference>
<name>A0A0D1YPP8_9PEZI</name>
<dbReference type="PANTHER" id="PTHR28180:SF2">
    <property type="entry name" value="PEROXISOMAL PROTEIN 2"/>
    <property type="match status" value="1"/>
</dbReference>
<protein>
    <recommendedName>
        <fullName evidence="4">Carboxymuconolactone decarboxylase-like domain-containing protein</fullName>
    </recommendedName>
</protein>
<dbReference type="InParanoid" id="A0A0D1YPP8"/>
<dbReference type="PANTHER" id="PTHR28180">
    <property type="entry name" value="CONSERVED MITOCHONDRIAL PROTEIN-RELATED"/>
    <property type="match status" value="1"/>
</dbReference>
<sequence>MSRVPEPHCHLVRTATSSSGAATATDKSDAKTSTASGSESSMKPPPTRLSRAIVTPALLHSLRTHPHLPKHAWYVVTGVTLSALNRPDEIPAVFHEAVGRSAVAEADEEEQLRIVRRMREGLVKSAAVVGLPKTINALMALKSSTPEHLLDTTSSPSPSLRTTDLHEATASEILLRGESFFDRVYGRVSRRVMGQMDRAGTQDLGLIIRLLYGFLLSNTRILSAAETSFVLIAGLVPQDVNPQLKGHLKGALNNSATVPEVRAVRDVALRLCEETGMRMLGSDEPGGWGWREDVASL</sequence>
<keyword evidence="3" id="KW-1185">Reference proteome</keyword>
<feature type="compositionally biased region" description="Low complexity" evidence="1">
    <location>
        <begin position="14"/>
        <end position="36"/>
    </location>
</feature>
<dbReference type="EMBL" id="KN847548">
    <property type="protein sequence ID" value="KIW02592.1"/>
    <property type="molecule type" value="Genomic_DNA"/>
</dbReference>